<feature type="non-terminal residue" evidence="1">
    <location>
        <position position="1"/>
    </location>
</feature>
<evidence type="ECO:0000313" key="2">
    <source>
        <dbReference type="Proteomes" id="UP001150603"/>
    </source>
</evidence>
<reference evidence="1" key="1">
    <citation type="submission" date="2022-07" db="EMBL/GenBank/DDBJ databases">
        <title>Phylogenomic reconstructions and comparative analyses of Kickxellomycotina fungi.</title>
        <authorList>
            <person name="Reynolds N.K."/>
            <person name="Stajich J.E."/>
            <person name="Barry K."/>
            <person name="Grigoriev I.V."/>
            <person name="Crous P."/>
            <person name="Smith M.E."/>
        </authorList>
    </citation>
    <scope>NUCLEOTIDE SEQUENCE</scope>
    <source>
        <strain evidence="1">NRRL 5244</strain>
    </source>
</reference>
<evidence type="ECO:0000313" key="1">
    <source>
        <dbReference type="EMBL" id="KAJ1945245.1"/>
    </source>
</evidence>
<organism evidence="1 2">
    <name type="scientific">Linderina macrospora</name>
    <dbReference type="NCBI Taxonomy" id="4868"/>
    <lineage>
        <taxon>Eukaryota</taxon>
        <taxon>Fungi</taxon>
        <taxon>Fungi incertae sedis</taxon>
        <taxon>Zoopagomycota</taxon>
        <taxon>Kickxellomycotina</taxon>
        <taxon>Kickxellomycetes</taxon>
        <taxon>Kickxellales</taxon>
        <taxon>Kickxellaceae</taxon>
        <taxon>Linderina</taxon>
    </lineage>
</organism>
<proteinExistence type="predicted"/>
<name>A0ACC1JBC5_9FUNG</name>
<protein>
    <submittedName>
        <fullName evidence="1">Uncharacterized protein</fullName>
    </submittedName>
</protein>
<dbReference type="Proteomes" id="UP001150603">
    <property type="component" value="Unassembled WGS sequence"/>
</dbReference>
<dbReference type="EMBL" id="JANBPW010001278">
    <property type="protein sequence ID" value="KAJ1945245.1"/>
    <property type="molecule type" value="Genomic_DNA"/>
</dbReference>
<accession>A0ACC1JBC5</accession>
<comment type="caution">
    <text evidence="1">The sequence shown here is derived from an EMBL/GenBank/DDBJ whole genome shotgun (WGS) entry which is preliminary data.</text>
</comment>
<sequence>EVLAGSNDKSPGHRFFVDLDTSGSWLNRAVRDAQVAKYGFILVVGEKEVESGTVDVRQRQGGKRIGSMAIAEVRQMFEELADTYQ</sequence>
<gene>
    <name evidence="1" type="ORF">FBU59_002370</name>
</gene>
<keyword evidence="2" id="KW-1185">Reference proteome</keyword>